<evidence type="ECO:0000256" key="3">
    <source>
        <dbReference type="ARBA" id="ARBA00022737"/>
    </source>
</evidence>
<dbReference type="PANTHER" id="PTHR16515:SF49">
    <property type="entry name" value="GASTRULA ZINC FINGER PROTEIN XLCGF49.1-LIKE-RELATED"/>
    <property type="match status" value="1"/>
</dbReference>
<feature type="domain" description="C2H2-type" evidence="9">
    <location>
        <begin position="44"/>
        <end position="72"/>
    </location>
</feature>
<dbReference type="Pfam" id="PF13894">
    <property type="entry name" value="zf-C2H2_4"/>
    <property type="match status" value="1"/>
</dbReference>
<evidence type="ECO:0000256" key="2">
    <source>
        <dbReference type="ARBA" id="ARBA00022723"/>
    </source>
</evidence>
<comment type="subcellular location">
    <subcellularLocation>
        <location evidence="1">Nucleus</location>
    </subcellularLocation>
</comment>
<keyword evidence="3" id="KW-0677">Repeat</keyword>
<reference evidence="10" key="1">
    <citation type="submission" date="2021-05" db="EMBL/GenBank/DDBJ databases">
        <authorList>
            <person name="Alioto T."/>
            <person name="Alioto T."/>
            <person name="Gomez Garrido J."/>
        </authorList>
    </citation>
    <scope>NUCLEOTIDE SEQUENCE</scope>
</reference>
<dbReference type="Pfam" id="PF00096">
    <property type="entry name" value="zf-C2H2"/>
    <property type="match status" value="2"/>
</dbReference>
<dbReference type="GO" id="GO:0010468">
    <property type="term" value="P:regulation of gene expression"/>
    <property type="evidence" value="ECO:0007669"/>
    <property type="project" value="TreeGrafter"/>
</dbReference>
<dbReference type="InterPro" id="IPR050331">
    <property type="entry name" value="Zinc_finger"/>
</dbReference>
<dbReference type="GO" id="GO:0005634">
    <property type="term" value="C:nucleus"/>
    <property type="evidence" value="ECO:0007669"/>
    <property type="project" value="UniProtKB-SubCell"/>
</dbReference>
<dbReference type="FunFam" id="3.30.160.60:FF:000145">
    <property type="entry name" value="Zinc finger protein 574"/>
    <property type="match status" value="1"/>
</dbReference>
<keyword evidence="2" id="KW-0479">Metal-binding</keyword>
<proteinExistence type="predicted"/>
<accession>A0A8D9DXJ4</accession>
<organism evidence="10">
    <name type="scientific">Cacopsylla melanoneura</name>
    <dbReference type="NCBI Taxonomy" id="428564"/>
    <lineage>
        <taxon>Eukaryota</taxon>
        <taxon>Metazoa</taxon>
        <taxon>Ecdysozoa</taxon>
        <taxon>Arthropoda</taxon>
        <taxon>Hexapoda</taxon>
        <taxon>Insecta</taxon>
        <taxon>Pterygota</taxon>
        <taxon>Neoptera</taxon>
        <taxon>Paraneoptera</taxon>
        <taxon>Hemiptera</taxon>
        <taxon>Sternorrhyncha</taxon>
        <taxon>Psylloidea</taxon>
        <taxon>Psyllidae</taxon>
        <taxon>Psyllinae</taxon>
        <taxon>Cacopsylla</taxon>
    </lineage>
</organism>
<feature type="domain" description="C2H2-type" evidence="9">
    <location>
        <begin position="10"/>
        <end position="38"/>
    </location>
</feature>
<evidence type="ECO:0000256" key="5">
    <source>
        <dbReference type="ARBA" id="ARBA00022833"/>
    </source>
</evidence>
<dbReference type="EMBL" id="HBUF01384512">
    <property type="protein sequence ID" value="CAG6731639.1"/>
    <property type="molecule type" value="Transcribed_RNA"/>
</dbReference>
<dbReference type="InterPro" id="IPR036236">
    <property type="entry name" value="Znf_C2H2_sf"/>
</dbReference>
<evidence type="ECO:0000313" key="10">
    <source>
        <dbReference type="EMBL" id="CAG6731639.1"/>
    </source>
</evidence>
<dbReference type="Gene3D" id="3.30.160.60">
    <property type="entry name" value="Classic Zinc Finger"/>
    <property type="match status" value="4"/>
</dbReference>
<feature type="domain" description="C2H2-type" evidence="9">
    <location>
        <begin position="73"/>
        <end position="101"/>
    </location>
</feature>
<protein>
    <submittedName>
        <fullName evidence="10">Zinc finger protein 91</fullName>
    </submittedName>
</protein>
<evidence type="ECO:0000256" key="7">
    <source>
        <dbReference type="ARBA" id="ARBA00023242"/>
    </source>
</evidence>
<dbReference type="SUPFAM" id="SSF57667">
    <property type="entry name" value="beta-beta-alpha zinc fingers"/>
    <property type="match status" value="3"/>
</dbReference>
<dbReference type="PROSITE" id="PS00028">
    <property type="entry name" value="ZINC_FINGER_C2H2_1"/>
    <property type="match status" value="4"/>
</dbReference>
<dbReference type="GO" id="GO:0003677">
    <property type="term" value="F:DNA binding"/>
    <property type="evidence" value="ECO:0007669"/>
    <property type="project" value="UniProtKB-KW"/>
</dbReference>
<feature type="domain" description="C2H2-type" evidence="9">
    <location>
        <begin position="106"/>
        <end position="129"/>
    </location>
</feature>
<dbReference type="SMART" id="SM00355">
    <property type="entry name" value="ZnF_C2H2"/>
    <property type="match status" value="4"/>
</dbReference>
<evidence type="ECO:0000256" key="4">
    <source>
        <dbReference type="ARBA" id="ARBA00022771"/>
    </source>
</evidence>
<dbReference type="PROSITE" id="PS50157">
    <property type="entry name" value="ZINC_FINGER_C2H2_2"/>
    <property type="match status" value="4"/>
</dbReference>
<dbReference type="GO" id="GO:0008270">
    <property type="term" value="F:zinc ion binding"/>
    <property type="evidence" value="ECO:0007669"/>
    <property type="project" value="UniProtKB-KW"/>
</dbReference>
<evidence type="ECO:0000256" key="1">
    <source>
        <dbReference type="ARBA" id="ARBA00004123"/>
    </source>
</evidence>
<keyword evidence="4 8" id="KW-0863">Zinc-finger</keyword>
<sequence length="143" mass="16810">MISHSTEKPYACPICQKRFKKKHDVTTHCRVVHQGKKYAQNTKYKCNICPKAFTTSSKLNDHTTYVHEGQKSHICEICSASYIWKTSLDQHIRMTHDGIRHYKKYFQCEVCGKDFKSRQGYSHHMKYVHGDACAMFVERKSIF</sequence>
<name>A0A8D9DXJ4_9HEMI</name>
<evidence type="ECO:0000256" key="6">
    <source>
        <dbReference type="ARBA" id="ARBA00023125"/>
    </source>
</evidence>
<dbReference type="AlphaFoldDB" id="A0A8D9DXJ4"/>
<keyword evidence="6" id="KW-0238">DNA-binding</keyword>
<keyword evidence="5" id="KW-0862">Zinc</keyword>
<dbReference type="PANTHER" id="PTHR16515">
    <property type="entry name" value="PR DOMAIN ZINC FINGER PROTEIN"/>
    <property type="match status" value="1"/>
</dbReference>
<keyword evidence="7" id="KW-0539">Nucleus</keyword>
<evidence type="ECO:0000259" key="9">
    <source>
        <dbReference type="PROSITE" id="PS50157"/>
    </source>
</evidence>
<evidence type="ECO:0000256" key="8">
    <source>
        <dbReference type="PROSITE-ProRule" id="PRU00042"/>
    </source>
</evidence>
<dbReference type="InterPro" id="IPR013087">
    <property type="entry name" value="Znf_C2H2_type"/>
</dbReference>